<dbReference type="STRING" id="1805029.AUK42_00935"/>
<protein>
    <submittedName>
        <fullName evidence="2">Histidinol-phosphatase</fullName>
    </submittedName>
</protein>
<dbReference type="AlphaFoldDB" id="A0A1J5GQP8"/>
<dbReference type="InterPro" id="IPR016195">
    <property type="entry name" value="Pol/histidinol_Pase-like"/>
</dbReference>
<dbReference type="Gene3D" id="3.20.20.140">
    <property type="entry name" value="Metal-dependent hydrolases"/>
    <property type="match status" value="1"/>
</dbReference>
<evidence type="ECO:0000313" key="3">
    <source>
        <dbReference type="Proteomes" id="UP000182763"/>
    </source>
</evidence>
<dbReference type="GO" id="GO:0004534">
    <property type="term" value="F:5'-3' RNA exonuclease activity"/>
    <property type="evidence" value="ECO:0007669"/>
    <property type="project" value="TreeGrafter"/>
</dbReference>
<dbReference type="InterPro" id="IPR052018">
    <property type="entry name" value="PHP_domain"/>
</dbReference>
<dbReference type="Gene3D" id="1.10.150.650">
    <property type="match status" value="1"/>
</dbReference>
<proteinExistence type="predicted"/>
<dbReference type="GO" id="GO:0035312">
    <property type="term" value="F:5'-3' DNA exonuclease activity"/>
    <property type="evidence" value="ECO:0007669"/>
    <property type="project" value="TreeGrafter"/>
</dbReference>
<reference evidence="2 3" key="1">
    <citation type="journal article" date="2016" name="Environ. Microbiol.">
        <title>Genomic resolution of a cold subsurface aquifer community provides metabolic insights for novel microbes adapted to high CO concentrations.</title>
        <authorList>
            <person name="Probst A.J."/>
            <person name="Castelle C.J."/>
            <person name="Singh A."/>
            <person name="Brown C.T."/>
            <person name="Anantharaman K."/>
            <person name="Sharon I."/>
            <person name="Hug L.A."/>
            <person name="Burstein D."/>
            <person name="Emerson J.B."/>
            <person name="Thomas B.C."/>
            <person name="Banfield J.F."/>
        </authorList>
    </citation>
    <scope>NUCLEOTIDE SEQUENCE [LARGE SCALE GENOMIC DNA]</scope>
    <source>
        <strain evidence="2">CG2_30_33_13</strain>
    </source>
</reference>
<dbReference type="Proteomes" id="UP000182763">
    <property type="component" value="Unassembled WGS sequence"/>
</dbReference>
<dbReference type="InterPro" id="IPR004013">
    <property type="entry name" value="PHP_dom"/>
</dbReference>
<feature type="domain" description="PHP" evidence="1">
    <location>
        <begin position="44"/>
        <end position="145"/>
    </location>
</feature>
<gene>
    <name evidence="2" type="ORF">AUK42_00935</name>
</gene>
<dbReference type="PANTHER" id="PTHR42924">
    <property type="entry name" value="EXONUCLEASE"/>
    <property type="match status" value="1"/>
</dbReference>
<dbReference type="EMBL" id="MNYY01000020">
    <property type="protein sequence ID" value="OIP74627.1"/>
    <property type="molecule type" value="Genomic_DNA"/>
</dbReference>
<dbReference type="Pfam" id="PF02811">
    <property type="entry name" value="PHP"/>
    <property type="match status" value="1"/>
</dbReference>
<accession>A0A1J5GQP8</accession>
<name>A0A1J5GQP8_9BACT</name>
<dbReference type="PANTHER" id="PTHR42924:SF3">
    <property type="entry name" value="POLYMERASE_HISTIDINOL PHOSPHATASE N-TERMINAL DOMAIN-CONTAINING PROTEIN"/>
    <property type="match status" value="1"/>
</dbReference>
<sequence length="443" mass="50501">MEELNISKLNDPCSHIRLSEIERIASLFKEKNYQVLKTKEVNNHIHTIYSFSPYSPSMAAYLAWQAGLQTAGIMDHDSVAGCPEFVSACKRLGINSTQGFELRANFSGTKVEEKKLNNPDSKNIGYLAIHGIPERRWKEVEKFLKPIQQMRNGRNKEMVEKLNHLIENWGIEKIDFYPDVYAISQAKEGGSITERHLLYALAKKILQKTGKGEGLLSFLQDNLKVDLSEKLTIFLLNQGNLHYIYDLIGVLKSNFLDQIYIQPNDQECISVFDVVKFANDINAIPAYAYLGDVISSPTGDKKAEKFEDNFLDQLIPEIKSIGFKSVTYMPPRNTFAQLQRLQRICRKYDLMEISGVDINSSRQSFHCPIILKPEFSNLVEATWALIAHQKLANHNEKYALFNNCNPLLKGKSLREKIKIYAEMGRKIDANNPGKTIEKLSFSL</sequence>
<evidence type="ECO:0000259" key="1">
    <source>
        <dbReference type="Pfam" id="PF02811"/>
    </source>
</evidence>
<evidence type="ECO:0000313" key="2">
    <source>
        <dbReference type="EMBL" id="OIP74627.1"/>
    </source>
</evidence>
<organism evidence="2 3">
    <name type="scientific">Candidatus Infernicultor aquiphilus</name>
    <dbReference type="NCBI Taxonomy" id="1805029"/>
    <lineage>
        <taxon>Bacteria</taxon>
        <taxon>Pseudomonadati</taxon>
        <taxon>Atribacterota</taxon>
        <taxon>Candidatus Phoenicimicrobiia</taxon>
        <taxon>Candidatus Pheonicimicrobiales</taxon>
        <taxon>Candidatus Phoenicimicrobiaceae</taxon>
        <taxon>Candidatus Infernicultor</taxon>
    </lineage>
</organism>
<comment type="caution">
    <text evidence="2">The sequence shown here is derived from an EMBL/GenBank/DDBJ whole genome shotgun (WGS) entry which is preliminary data.</text>
</comment>
<dbReference type="SUPFAM" id="SSF89550">
    <property type="entry name" value="PHP domain-like"/>
    <property type="match status" value="1"/>
</dbReference>